<proteinExistence type="inferred from homology"/>
<dbReference type="Gene3D" id="3.40.50.1380">
    <property type="entry name" value="Methylglyoxal synthase-like domain"/>
    <property type="match status" value="1"/>
</dbReference>
<dbReference type="GO" id="GO:0004643">
    <property type="term" value="F:phosphoribosylaminoimidazolecarboxamide formyltransferase activity"/>
    <property type="evidence" value="ECO:0007669"/>
    <property type="project" value="UniProtKB-EC"/>
</dbReference>
<dbReference type="RefSeq" id="WP_277190898.1">
    <property type="nucleotide sequence ID" value="NZ_JAROAV010000008.1"/>
</dbReference>
<evidence type="ECO:0000256" key="2">
    <source>
        <dbReference type="ARBA" id="ARBA00004954"/>
    </source>
</evidence>
<dbReference type="SMART" id="SM00851">
    <property type="entry name" value="MGS"/>
    <property type="match status" value="1"/>
</dbReference>
<reference evidence="10 11" key="1">
    <citation type="submission" date="2023-03" db="EMBL/GenBank/DDBJ databases">
        <title>YIM 133296 draft genome.</title>
        <authorList>
            <person name="Xiong L."/>
        </authorList>
    </citation>
    <scope>NUCLEOTIDE SEQUENCE [LARGE SCALE GENOMIC DNA]</scope>
    <source>
        <strain evidence="10 11">YIM 133296</strain>
    </source>
</reference>
<dbReference type="InterPro" id="IPR024051">
    <property type="entry name" value="AICAR_Tfase_dup_dom_sf"/>
</dbReference>
<organism evidence="10 11">
    <name type="scientific">Luteipulveratus flavus</name>
    <dbReference type="NCBI Taxonomy" id="3031728"/>
    <lineage>
        <taxon>Bacteria</taxon>
        <taxon>Bacillati</taxon>
        <taxon>Actinomycetota</taxon>
        <taxon>Actinomycetes</taxon>
        <taxon>Micrococcales</taxon>
        <taxon>Dermacoccaceae</taxon>
        <taxon>Luteipulveratus</taxon>
    </lineage>
</organism>
<evidence type="ECO:0000256" key="5">
    <source>
        <dbReference type="ARBA" id="ARBA00022755"/>
    </source>
</evidence>
<dbReference type="Pfam" id="PF01808">
    <property type="entry name" value="AICARFT_IMPCHas"/>
    <property type="match status" value="1"/>
</dbReference>
<comment type="similarity">
    <text evidence="3 8">Belongs to the PurH family.</text>
</comment>
<evidence type="ECO:0000256" key="3">
    <source>
        <dbReference type="ARBA" id="ARBA00007667"/>
    </source>
</evidence>
<dbReference type="SMART" id="SM00798">
    <property type="entry name" value="AICARFT_IMPCHas"/>
    <property type="match status" value="1"/>
</dbReference>
<accession>A0ABT6C4X6</accession>
<dbReference type="EC" id="2.1.2.3" evidence="8"/>
<dbReference type="InterPro" id="IPR016193">
    <property type="entry name" value="Cytidine_deaminase-like"/>
</dbReference>
<evidence type="ECO:0000256" key="8">
    <source>
        <dbReference type="HAMAP-Rule" id="MF_00139"/>
    </source>
</evidence>
<dbReference type="EC" id="3.5.4.10" evidence="8"/>
<dbReference type="InterPro" id="IPR002695">
    <property type="entry name" value="PurH-like"/>
</dbReference>
<protein>
    <recommendedName>
        <fullName evidence="8">Bifunctional purine biosynthesis protein PurH</fullName>
    </recommendedName>
    <domain>
        <recommendedName>
            <fullName evidence="8">Phosphoribosylaminoimidazolecarboxamide formyltransferase</fullName>
            <ecNumber evidence="8">2.1.2.3</ecNumber>
        </recommendedName>
        <alternativeName>
            <fullName evidence="8">AICAR transformylase</fullName>
        </alternativeName>
    </domain>
    <domain>
        <recommendedName>
            <fullName evidence="8">IMP cyclohydrolase</fullName>
            <ecNumber evidence="8">3.5.4.10</ecNumber>
        </recommendedName>
        <alternativeName>
            <fullName evidence="8">ATIC</fullName>
        </alternativeName>
        <alternativeName>
            <fullName evidence="8">IMP synthase</fullName>
        </alternativeName>
        <alternativeName>
            <fullName evidence="8">Inosinicase</fullName>
        </alternativeName>
    </domain>
</protein>
<dbReference type="PANTHER" id="PTHR11692:SF0">
    <property type="entry name" value="BIFUNCTIONAL PURINE BIOSYNTHESIS PROTEIN ATIC"/>
    <property type="match status" value="1"/>
</dbReference>
<dbReference type="NCBIfam" id="NF002049">
    <property type="entry name" value="PRK00881.1"/>
    <property type="match status" value="1"/>
</dbReference>
<evidence type="ECO:0000256" key="4">
    <source>
        <dbReference type="ARBA" id="ARBA00022679"/>
    </source>
</evidence>
<dbReference type="PROSITE" id="PS51855">
    <property type="entry name" value="MGS"/>
    <property type="match status" value="1"/>
</dbReference>
<dbReference type="EMBL" id="JAROAV010000008">
    <property type="protein sequence ID" value="MDF8263109.1"/>
    <property type="molecule type" value="Genomic_DNA"/>
</dbReference>
<dbReference type="GO" id="GO:0003937">
    <property type="term" value="F:IMP cyclohydrolase activity"/>
    <property type="evidence" value="ECO:0007669"/>
    <property type="project" value="UniProtKB-EC"/>
</dbReference>
<keyword evidence="4 8" id="KW-0808">Transferase</keyword>
<evidence type="ECO:0000256" key="6">
    <source>
        <dbReference type="ARBA" id="ARBA00022801"/>
    </source>
</evidence>
<comment type="pathway">
    <text evidence="2 8">Purine metabolism; IMP biosynthesis via de novo pathway; 5-formamido-1-(5-phospho-D-ribosyl)imidazole-4-carboxamide from 5-amino-1-(5-phospho-D-ribosyl)imidazole-4-carboxamide (10-formyl THF route): step 1/1.</text>
</comment>
<dbReference type="Gene3D" id="3.40.140.20">
    <property type="match status" value="2"/>
</dbReference>
<dbReference type="InterPro" id="IPR036914">
    <property type="entry name" value="MGS-like_dom_sf"/>
</dbReference>
<dbReference type="PIRSF" id="PIRSF000414">
    <property type="entry name" value="AICARFT_IMPCHas"/>
    <property type="match status" value="1"/>
</dbReference>
<dbReference type="SUPFAM" id="SSF52335">
    <property type="entry name" value="Methylglyoxal synthase-like"/>
    <property type="match status" value="1"/>
</dbReference>
<comment type="pathway">
    <text evidence="1 8">Purine metabolism; IMP biosynthesis via de novo pathway; IMP from 5-formamido-1-(5-phospho-D-ribosyl)imidazole-4-carboxamide: step 1/1.</text>
</comment>
<evidence type="ECO:0000313" key="11">
    <source>
        <dbReference type="Proteomes" id="UP001528912"/>
    </source>
</evidence>
<keyword evidence="5 8" id="KW-0658">Purine biosynthesis</keyword>
<evidence type="ECO:0000259" key="9">
    <source>
        <dbReference type="PROSITE" id="PS51855"/>
    </source>
</evidence>
<comment type="catalytic activity">
    <reaction evidence="8">
        <text>IMP + H2O = 5-formamido-1-(5-phospho-D-ribosyl)imidazole-4-carboxamide</text>
        <dbReference type="Rhea" id="RHEA:18445"/>
        <dbReference type="ChEBI" id="CHEBI:15377"/>
        <dbReference type="ChEBI" id="CHEBI:58053"/>
        <dbReference type="ChEBI" id="CHEBI:58467"/>
        <dbReference type="EC" id="3.5.4.10"/>
    </reaction>
</comment>
<dbReference type="SUPFAM" id="SSF53927">
    <property type="entry name" value="Cytidine deaminase-like"/>
    <property type="match status" value="1"/>
</dbReference>
<comment type="domain">
    <text evidence="8">The IMP cyclohydrolase activity resides in the N-terminal region.</text>
</comment>
<name>A0ABT6C4X6_9MICO</name>
<dbReference type="PANTHER" id="PTHR11692">
    <property type="entry name" value="BIFUNCTIONAL PURINE BIOSYNTHESIS PROTEIN PURH"/>
    <property type="match status" value="1"/>
</dbReference>
<feature type="domain" description="MGS-like" evidence="9">
    <location>
        <begin position="2"/>
        <end position="153"/>
    </location>
</feature>
<keyword evidence="6 8" id="KW-0378">Hydrolase</keyword>
<evidence type="ECO:0000313" key="10">
    <source>
        <dbReference type="EMBL" id="MDF8263109.1"/>
    </source>
</evidence>
<keyword evidence="7 8" id="KW-0511">Multifunctional enzyme</keyword>
<sequence>MTSAPDQRRPIKRALVSVYDKTGLDDLARGLHEAGVELVSTGGSARLIGDLGLPVTKVEDLTGFPECLDGRVKTLHPKVHAGLLADTRNPDHVRQLGELGVEPFDLVISNLYPFTQTVASGASQEECVEQIDIGGPSMVRASAKNHASVATVTDPTSYDAVLEAVRAGGFTLAQRQQLAAQAFVHTATYDVAVASWMGNVLTDTSGGDGFPAWAGATFQKADTLRYGENPHQPAALYTNTFQPQPGLAQGEQLHGKAMSYNNYVDADAAHRAAYDHGDQPTVAVIKHANPCGIATGSTIADAHRKAHACDPVSAYGGIIATNRPVTKEMAETVKDIFTEVVVAPEFEPEALEVLTAKKSLRLLKAAAPARGGVETRPVSGGLLMQHRDAVDAEGEDADGNLTGDDASRWRLVAGQAADEATLADLQFAWRAVRAVKSNAILLARDGASVGIGMGQVNRVDSCELAVKRAGEERARGAVAASDAFFPFADGLQVLLDAGVRAVVAPGGSKRDPEVIEAAEQAGVTLYFTGTRHFAH</sequence>
<evidence type="ECO:0000256" key="7">
    <source>
        <dbReference type="ARBA" id="ARBA00023268"/>
    </source>
</evidence>
<dbReference type="CDD" id="cd01421">
    <property type="entry name" value="IMPCH"/>
    <property type="match status" value="1"/>
</dbReference>
<gene>
    <name evidence="8 10" type="primary">purH</name>
    <name evidence="10" type="ORF">P4R38_02465</name>
</gene>
<evidence type="ECO:0000256" key="1">
    <source>
        <dbReference type="ARBA" id="ARBA00004844"/>
    </source>
</evidence>
<keyword evidence="11" id="KW-1185">Reference proteome</keyword>
<dbReference type="NCBIfam" id="TIGR00355">
    <property type="entry name" value="purH"/>
    <property type="match status" value="1"/>
</dbReference>
<dbReference type="InterPro" id="IPR011607">
    <property type="entry name" value="MGS-like_dom"/>
</dbReference>
<dbReference type="Proteomes" id="UP001528912">
    <property type="component" value="Unassembled WGS sequence"/>
</dbReference>
<dbReference type="Pfam" id="PF02142">
    <property type="entry name" value="MGS"/>
    <property type="match status" value="1"/>
</dbReference>
<dbReference type="HAMAP" id="MF_00139">
    <property type="entry name" value="PurH"/>
    <property type="match status" value="1"/>
</dbReference>
<comment type="catalytic activity">
    <reaction evidence="8">
        <text>(6R)-10-formyltetrahydrofolate + 5-amino-1-(5-phospho-beta-D-ribosyl)imidazole-4-carboxamide = 5-formamido-1-(5-phospho-D-ribosyl)imidazole-4-carboxamide + (6S)-5,6,7,8-tetrahydrofolate</text>
        <dbReference type="Rhea" id="RHEA:22192"/>
        <dbReference type="ChEBI" id="CHEBI:57453"/>
        <dbReference type="ChEBI" id="CHEBI:58467"/>
        <dbReference type="ChEBI" id="CHEBI:58475"/>
        <dbReference type="ChEBI" id="CHEBI:195366"/>
        <dbReference type="EC" id="2.1.2.3"/>
    </reaction>
</comment>
<comment type="caution">
    <text evidence="10">The sequence shown here is derived from an EMBL/GenBank/DDBJ whole genome shotgun (WGS) entry which is preliminary data.</text>
</comment>